<dbReference type="AlphaFoldDB" id="A0A1U9Z8R9"/>
<dbReference type="Proteomes" id="UP000191135">
    <property type="component" value="Plasmid pMM593"/>
</dbReference>
<keyword evidence="1" id="KW-0614">Plasmid</keyword>
<gene>
    <name evidence="1" type="ORF">Mame_04754</name>
</gene>
<evidence type="ECO:0000313" key="1">
    <source>
        <dbReference type="EMBL" id="AQZ54046.1"/>
    </source>
</evidence>
<protein>
    <submittedName>
        <fullName evidence="1">Uncharacterized protein</fullName>
    </submittedName>
</protein>
<organism evidence="1 2">
    <name type="scientific">Martelella mediterranea DSM 17316</name>
    <dbReference type="NCBI Taxonomy" id="1122214"/>
    <lineage>
        <taxon>Bacteria</taxon>
        <taxon>Pseudomonadati</taxon>
        <taxon>Pseudomonadota</taxon>
        <taxon>Alphaproteobacteria</taxon>
        <taxon>Hyphomicrobiales</taxon>
        <taxon>Aurantimonadaceae</taxon>
        <taxon>Martelella</taxon>
    </lineage>
</organism>
<proteinExistence type="predicted"/>
<accession>A0A1U9Z8R9</accession>
<name>A0A1U9Z8R9_9HYPH</name>
<reference evidence="1 2" key="1">
    <citation type="submission" date="2017-03" db="EMBL/GenBank/DDBJ databases">
        <title>Foreign affairs: Plasmid Transfer between Roseobacters and Rhizobia.</title>
        <authorList>
            <person name="Bartling P."/>
            <person name="Bunk B."/>
            <person name="Overmann J."/>
            <person name="Brinkmann H."/>
            <person name="Petersen J."/>
        </authorList>
    </citation>
    <scope>NUCLEOTIDE SEQUENCE [LARGE SCALE GENOMIC DNA]</scope>
    <source>
        <strain evidence="1 2">MACL11</strain>
        <plasmid evidence="2">Plasmid pmm593</plasmid>
    </source>
</reference>
<keyword evidence="2" id="KW-1185">Reference proteome</keyword>
<evidence type="ECO:0000313" key="2">
    <source>
        <dbReference type="Proteomes" id="UP000191135"/>
    </source>
</evidence>
<geneLocation type="plasmid" evidence="2">
    <name>pmm593</name>
</geneLocation>
<dbReference type="KEGG" id="mmed:Mame_04754"/>
<sequence length="44" mass="4766">MESVLFAQTGHSTRRSPRGMAIAMAKGFDKVEGRFGQTRKGGIP</sequence>
<dbReference type="EMBL" id="CP020331">
    <property type="protein sequence ID" value="AQZ54046.1"/>
    <property type="molecule type" value="Genomic_DNA"/>
</dbReference>